<evidence type="ECO:0000313" key="4">
    <source>
        <dbReference type="EMBL" id="CAD6219575.1"/>
    </source>
</evidence>
<evidence type="ECO:0000256" key="1">
    <source>
        <dbReference type="SAM" id="MobiDB-lite"/>
    </source>
</evidence>
<dbReference type="EMBL" id="CAJGYO010000003">
    <property type="protein sequence ID" value="CAD6219575.1"/>
    <property type="molecule type" value="Genomic_DNA"/>
</dbReference>
<keyword evidence="5" id="KW-1185">Reference proteome</keyword>
<feature type="domain" description="Retrovirus-related Pol polyprotein from transposon TNT 1-94-like beta-barrel" evidence="3">
    <location>
        <begin position="295"/>
        <end position="376"/>
    </location>
</feature>
<evidence type="ECO:0008006" key="6">
    <source>
        <dbReference type="Google" id="ProtNLM"/>
    </source>
</evidence>
<feature type="compositionally biased region" description="Basic and acidic residues" evidence="1">
    <location>
        <begin position="197"/>
        <end position="223"/>
    </location>
</feature>
<comment type="caution">
    <text evidence="4">The sequence shown here is derived from an EMBL/GenBank/DDBJ whole genome shotgun (WGS) entry which is preliminary data.</text>
</comment>
<evidence type="ECO:0000313" key="5">
    <source>
        <dbReference type="Proteomes" id="UP000604825"/>
    </source>
</evidence>
<evidence type="ECO:0000259" key="3">
    <source>
        <dbReference type="Pfam" id="PF22936"/>
    </source>
</evidence>
<dbReference type="Pfam" id="PF22936">
    <property type="entry name" value="Pol_BBD"/>
    <property type="match status" value="1"/>
</dbReference>
<reference evidence="4" key="1">
    <citation type="submission" date="2020-10" db="EMBL/GenBank/DDBJ databases">
        <authorList>
            <person name="Han B."/>
            <person name="Lu T."/>
            <person name="Zhao Q."/>
            <person name="Huang X."/>
            <person name="Zhao Y."/>
        </authorList>
    </citation>
    <scope>NUCLEOTIDE SEQUENCE</scope>
</reference>
<name>A0A811N1W3_9POAL</name>
<feature type="compositionally biased region" description="Basic and acidic residues" evidence="1">
    <location>
        <begin position="525"/>
        <end position="534"/>
    </location>
</feature>
<dbReference type="InterPro" id="IPR025724">
    <property type="entry name" value="GAG-pre-integrase_dom"/>
</dbReference>
<feature type="domain" description="GAG-pre-integrase" evidence="2">
    <location>
        <begin position="403"/>
        <end position="473"/>
    </location>
</feature>
<proteinExistence type="predicted"/>
<dbReference type="PANTHER" id="PTHR47592:SF27">
    <property type="entry name" value="OS08G0421700 PROTEIN"/>
    <property type="match status" value="1"/>
</dbReference>
<protein>
    <recommendedName>
        <fullName evidence="6">GAG-pre-integrase domain-containing protein</fullName>
    </recommendedName>
</protein>
<feature type="region of interest" description="Disordered" evidence="1">
    <location>
        <begin position="521"/>
        <end position="542"/>
    </location>
</feature>
<evidence type="ECO:0000259" key="2">
    <source>
        <dbReference type="Pfam" id="PF13976"/>
    </source>
</evidence>
<dbReference type="OrthoDB" id="674974at2759"/>
<gene>
    <name evidence="4" type="ORF">NCGR_LOCUS13213</name>
</gene>
<dbReference type="Proteomes" id="UP000604825">
    <property type="component" value="Unassembled WGS sequence"/>
</dbReference>
<organism evidence="4 5">
    <name type="scientific">Miscanthus lutarioriparius</name>
    <dbReference type="NCBI Taxonomy" id="422564"/>
    <lineage>
        <taxon>Eukaryota</taxon>
        <taxon>Viridiplantae</taxon>
        <taxon>Streptophyta</taxon>
        <taxon>Embryophyta</taxon>
        <taxon>Tracheophyta</taxon>
        <taxon>Spermatophyta</taxon>
        <taxon>Magnoliopsida</taxon>
        <taxon>Liliopsida</taxon>
        <taxon>Poales</taxon>
        <taxon>Poaceae</taxon>
        <taxon>PACMAD clade</taxon>
        <taxon>Panicoideae</taxon>
        <taxon>Andropogonodae</taxon>
        <taxon>Andropogoneae</taxon>
        <taxon>Saccharinae</taxon>
        <taxon>Miscanthus</taxon>
    </lineage>
</organism>
<accession>A0A811N1W3</accession>
<sequence length="688" mass="77996">MKFDLPLLNYDTRFSLWQVKMRGILAQTHDYDEALDSFGKRKAEWTPEEIRKDQKALALIQLHLHNDILQECLKEKTAAELWLKLESICMSKDLTSKMQMKMKLFTLKMKEEDSVMSHIAEFKKIVADLVSMEVKYDDEDLGLLLLCSLPNSYANFRDTILLSRDELTLKEVYEALQSREKMRGMVQNDGTSSSKGDALHVRGRTENRSSNDGNDGRKNYERRGRSKSKPHGNKKFCVYCKLTNHNVEDCRKVQNKEKRKNKSAGKVSVAAAASDDDSGDCLVVFAGCVASHDEWILDSACSFHICTNRNWFSLYKPVQKGDVVRMGDDNPCDIVGIGSVQIKTDDGMTRTLKNVRYIPGMSRNLISLSTLDAEGYKYSGSDGVLKVSKCSLVCLKGDLNSAKLYVLRGYTLHGSDSAVAAVTNDEPSKTNLWYMRLGHMSHHGMAELMKRNLLDGCTLSKIKFCEHCIFGKHKRVHFNTSVHTTKGTLDYVHADLWGPSQKELQRMRMQVEHVDDDTGVQVEPVDEHGDHDNDVAEDDAHDDVQQTPPILQLEEDLPIAQRKSKRTIAPPKRLIEECNLSCYALSCAEQVENVHEPATYKEAIRCGDTENWISAMHEEMQSLEKNSIWEIVDNTFAEIYYKGTKKRKRLQMCPLGTTRLISILSTGVQVHVTVLKWHALDAYVVAPN</sequence>
<dbReference type="Pfam" id="PF13976">
    <property type="entry name" value="gag_pre-integrs"/>
    <property type="match status" value="1"/>
</dbReference>
<dbReference type="InterPro" id="IPR054722">
    <property type="entry name" value="PolX-like_BBD"/>
</dbReference>
<feature type="region of interest" description="Disordered" evidence="1">
    <location>
        <begin position="181"/>
        <end position="230"/>
    </location>
</feature>
<dbReference type="PANTHER" id="PTHR47592">
    <property type="entry name" value="PBF68 PROTEIN"/>
    <property type="match status" value="1"/>
</dbReference>
<dbReference type="Pfam" id="PF14223">
    <property type="entry name" value="Retrotran_gag_2"/>
    <property type="match status" value="1"/>
</dbReference>
<dbReference type="AlphaFoldDB" id="A0A811N1W3"/>